<gene>
    <name evidence="2" type="ORF">HMPREF1325_1205</name>
</gene>
<evidence type="ECO:0000313" key="3">
    <source>
        <dbReference type="Proteomes" id="UP000016412"/>
    </source>
</evidence>
<feature type="region of interest" description="Disordered" evidence="1">
    <location>
        <begin position="1"/>
        <end position="27"/>
    </location>
</feature>
<comment type="caution">
    <text evidence="2">The sequence shown here is derived from an EMBL/GenBank/DDBJ whole genome shotgun (WGS) entry which is preliminary data.</text>
</comment>
<evidence type="ECO:0008006" key="4">
    <source>
        <dbReference type="Google" id="ProtNLM"/>
    </source>
</evidence>
<sequence>MSEVPRATCNERGARSSPRNLATSAEREVPRAGNGIPVCFYKKPRNLSLCRRYIDQRLPCRIISITEGAAMEYTHKPVEELTFTDDFMFGTVMKNKRICKGVLERLLHIKVGKIEYPSLQKTITPFYESKGIRLDVYVSDPDRVFDIEIQTSIPPSLPKRTRYYQSLMDVDNLLRGQNYAELKESYVIFICTQDPFGKGLPVYTFRNVCSENGSIILDDKSVKVFYNVGAYGKEDEPELSALLEYLCERRATSGFTQHIDELVEKAKRNEKFRSWYMSLNIWKDDLLREGSQQGEKIGFERGVAAGIRRGRRDGIAAGSYQAKRETAKILSDMRLDIEMIAKATGLSEAEIEKL</sequence>
<dbReference type="InterPro" id="IPR010106">
    <property type="entry name" value="RpnA"/>
</dbReference>
<dbReference type="PANTHER" id="PTHR41317">
    <property type="entry name" value="PD-(D_E)XK NUCLEASE FAMILY TRANSPOSASE"/>
    <property type="match status" value="1"/>
</dbReference>
<proteinExistence type="predicted"/>
<dbReference type="eggNOG" id="COG5464">
    <property type="taxonomic scope" value="Bacteria"/>
</dbReference>
<dbReference type="PANTHER" id="PTHR41317:SF1">
    <property type="entry name" value="PD-(D_E)XK NUCLEASE FAMILY TRANSPOSASE"/>
    <property type="match status" value="1"/>
</dbReference>
<dbReference type="NCBIfam" id="TIGR01784">
    <property type="entry name" value="T_den_put_tspse"/>
    <property type="match status" value="1"/>
</dbReference>
<dbReference type="Pfam" id="PF12784">
    <property type="entry name" value="PDDEXK_2"/>
    <property type="match status" value="1"/>
</dbReference>
<dbReference type="STRING" id="1125725.HMPREF1325_1205"/>
<protein>
    <recommendedName>
        <fullName evidence="4">Rpn family recombination-promoting nuclease/putative transposase</fullName>
    </recommendedName>
</protein>
<dbReference type="PATRIC" id="fig|1125725.3.peg.981"/>
<reference evidence="2 3" key="1">
    <citation type="submission" date="2013-08" db="EMBL/GenBank/DDBJ databases">
        <authorList>
            <person name="Durkin A.S."/>
            <person name="Haft D.R."/>
            <person name="McCorrison J."/>
            <person name="Torralba M."/>
            <person name="Gillis M."/>
            <person name="Haft D.H."/>
            <person name="Methe B."/>
            <person name="Sutton G."/>
            <person name="Nelson K.E."/>
        </authorList>
    </citation>
    <scope>NUCLEOTIDE SEQUENCE [LARGE SCALE GENOMIC DNA]</scope>
    <source>
        <strain evidence="2 3">VPI DR56BR1116</strain>
    </source>
</reference>
<name>U1FN92_TRESO</name>
<evidence type="ECO:0000256" key="1">
    <source>
        <dbReference type="SAM" id="MobiDB-lite"/>
    </source>
</evidence>
<accession>U1FN92</accession>
<dbReference type="EMBL" id="AUZJ01000020">
    <property type="protein sequence ID" value="ERF60961.1"/>
    <property type="molecule type" value="Genomic_DNA"/>
</dbReference>
<dbReference type="Proteomes" id="UP000016412">
    <property type="component" value="Unassembled WGS sequence"/>
</dbReference>
<dbReference type="AlphaFoldDB" id="U1FN92"/>
<organism evidence="2 3">
    <name type="scientific">Treponema socranskii subsp. socranskii VPI DR56BR1116 = ATCC 35536</name>
    <dbReference type="NCBI Taxonomy" id="1125725"/>
    <lineage>
        <taxon>Bacteria</taxon>
        <taxon>Pseudomonadati</taxon>
        <taxon>Spirochaetota</taxon>
        <taxon>Spirochaetia</taxon>
        <taxon>Spirochaetales</taxon>
        <taxon>Treponemataceae</taxon>
        <taxon>Treponema</taxon>
    </lineage>
</organism>
<evidence type="ECO:0000313" key="2">
    <source>
        <dbReference type="EMBL" id="ERF60961.1"/>
    </source>
</evidence>